<evidence type="ECO:0000256" key="1">
    <source>
        <dbReference type="SAM" id="Phobius"/>
    </source>
</evidence>
<reference evidence="3" key="1">
    <citation type="submission" date="2017-02" db="EMBL/GenBank/DDBJ databases">
        <authorList>
            <person name="Varghese N."/>
            <person name="Submissions S."/>
        </authorList>
    </citation>
    <scope>NUCLEOTIDE SEQUENCE [LARGE SCALE GENOMIC DNA]</scope>
    <source>
        <strain evidence="3">DSM 19608</strain>
    </source>
</reference>
<dbReference type="STRING" id="1123491.SAMN02745782_02055"/>
<protein>
    <submittedName>
        <fullName evidence="2">Tetratricopeptide repeat-containing protein</fullName>
    </submittedName>
</protein>
<dbReference type="Gene3D" id="1.25.40.10">
    <property type="entry name" value="Tetratricopeptide repeat domain"/>
    <property type="match status" value="1"/>
</dbReference>
<evidence type="ECO:0000313" key="3">
    <source>
        <dbReference type="Proteomes" id="UP000190834"/>
    </source>
</evidence>
<keyword evidence="3" id="KW-1185">Reference proteome</keyword>
<dbReference type="SUPFAM" id="SSF48452">
    <property type="entry name" value="TPR-like"/>
    <property type="match status" value="2"/>
</dbReference>
<keyword evidence="1" id="KW-0472">Membrane</keyword>
<name>A0A1T4Q933_VIBCI</name>
<keyword evidence="1" id="KW-1133">Transmembrane helix</keyword>
<dbReference type="Pfam" id="PF13181">
    <property type="entry name" value="TPR_8"/>
    <property type="match status" value="1"/>
</dbReference>
<dbReference type="OrthoDB" id="5903759at2"/>
<proteinExistence type="predicted"/>
<dbReference type="AlphaFoldDB" id="A0A1T4Q933"/>
<organism evidence="2 3">
    <name type="scientific">Vibrio cincinnatiensis DSM 19608</name>
    <dbReference type="NCBI Taxonomy" id="1123491"/>
    <lineage>
        <taxon>Bacteria</taxon>
        <taxon>Pseudomonadati</taxon>
        <taxon>Pseudomonadota</taxon>
        <taxon>Gammaproteobacteria</taxon>
        <taxon>Vibrionales</taxon>
        <taxon>Vibrionaceae</taxon>
        <taxon>Vibrio</taxon>
    </lineage>
</organism>
<keyword evidence="1" id="KW-0812">Transmembrane</keyword>
<dbReference type="Proteomes" id="UP000190834">
    <property type="component" value="Unassembled WGS sequence"/>
</dbReference>
<dbReference type="RefSeq" id="WP_078926426.1">
    <property type="nucleotide sequence ID" value="NZ_FUXB01000009.1"/>
</dbReference>
<dbReference type="GeneID" id="70581477"/>
<gene>
    <name evidence="2" type="ORF">SAMN02745782_02055</name>
</gene>
<accession>A0A1T4Q933</accession>
<evidence type="ECO:0000313" key="2">
    <source>
        <dbReference type="EMBL" id="SKA00205.1"/>
    </source>
</evidence>
<dbReference type="InterPro" id="IPR011990">
    <property type="entry name" value="TPR-like_helical_dom_sf"/>
</dbReference>
<feature type="transmembrane region" description="Helical" evidence="1">
    <location>
        <begin position="37"/>
        <end position="55"/>
    </location>
</feature>
<dbReference type="EMBL" id="FUXB01000009">
    <property type="protein sequence ID" value="SKA00205.1"/>
    <property type="molecule type" value="Genomic_DNA"/>
</dbReference>
<sequence>MNKIQQNLERLKSQIETSNSEDILLEANKLLLQAKQINFVSGIITALIILARVHWLREEYDPSVELIKEAESYHNNQDNDEILPEILHLYALNALSCSQHYTAKKYWLDALDKAMFTNNMVIEIESLLGIGDVLFSLEEYARSIEIFELAVQIANKTKNRKLEVRAYILLAKSYFELNHYIDMLTVLDLAEEKVDGKQCPTWNIKLWLLKSSALLKLNRIKDAKNAAFQAYNLSMSTSATNLRIHALGCLSKIALASDNHARALYLSDIAEAVAMKVDDKASLAKIYLYQSQLHQEVKDYQAALSAFKKYKTNTLEVVKGKTNNHNLDKNYKIKNQLAVRITKSINYLKSHHASDNNSLNTLISETTWWEKLMIFKASLNNNAHSVIMFYHDNPRVIDECEKLISPLCVNNDFLSRLNHKRLGLLIFGLDSAETVYKKIKMILRLYPWDRKGLIGEKPAVSYQDVLSFPFTIEQLDGSLNLEELEEY</sequence>
<dbReference type="InterPro" id="IPR019734">
    <property type="entry name" value="TPR_rpt"/>
</dbReference>
<dbReference type="SMART" id="SM00028">
    <property type="entry name" value="TPR"/>
    <property type="match status" value="4"/>
</dbReference>